<keyword evidence="3" id="KW-1185">Reference proteome</keyword>
<gene>
    <name evidence="2" type="ORF">AFUS01_LOCUS26944</name>
</gene>
<feature type="signal peptide" evidence="1">
    <location>
        <begin position="1"/>
        <end position="19"/>
    </location>
</feature>
<comment type="caution">
    <text evidence="2">The sequence shown here is derived from an EMBL/GenBank/DDBJ whole genome shotgun (WGS) entry which is preliminary data.</text>
</comment>
<proteinExistence type="predicted"/>
<evidence type="ECO:0000313" key="3">
    <source>
        <dbReference type="Proteomes" id="UP000708208"/>
    </source>
</evidence>
<dbReference type="EMBL" id="CAJVCH010367078">
    <property type="protein sequence ID" value="CAG7816319.1"/>
    <property type="molecule type" value="Genomic_DNA"/>
</dbReference>
<sequence length="43" mass="4780">MAKFFAFAVIFAVLALTFAAEEKAEIEKAGPGNCCWTLLRLWT</sequence>
<reference evidence="2" key="1">
    <citation type="submission" date="2021-06" db="EMBL/GenBank/DDBJ databases">
        <authorList>
            <person name="Hodson N. C."/>
            <person name="Mongue J. A."/>
            <person name="Jaron S. K."/>
        </authorList>
    </citation>
    <scope>NUCLEOTIDE SEQUENCE</scope>
</reference>
<feature type="chain" id="PRO_5035186993" evidence="1">
    <location>
        <begin position="20"/>
        <end position="43"/>
    </location>
</feature>
<organism evidence="2 3">
    <name type="scientific">Allacma fusca</name>
    <dbReference type="NCBI Taxonomy" id="39272"/>
    <lineage>
        <taxon>Eukaryota</taxon>
        <taxon>Metazoa</taxon>
        <taxon>Ecdysozoa</taxon>
        <taxon>Arthropoda</taxon>
        <taxon>Hexapoda</taxon>
        <taxon>Collembola</taxon>
        <taxon>Symphypleona</taxon>
        <taxon>Sminthuridae</taxon>
        <taxon>Allacma</taxon>
    </lineage>
</organism>
<evidence type="ECO:0000313" key="2">
    <source>
        <dbReference type="EMBL" id="CAG7816319.1"/>
    </source>
</evidence>
<dbReference type="AlphaFoldDB" id="A0A8J2L6A7"/>
<name>A0A8J2L6A7_9HEXA</name>
<feature type="non-terminal residue" evidence="2">
    <location>
        <position position="1"/>
    </location>
</feature>
<protein>
    <submittedName>
        <fullName evidence="2">Uncharacterized protein</fullName>
    </submittedName>
</protein>
<keyword evidence="1" id="KW-0732">Signal</keyword>
<accession>A0A8J2L6A7</accession>
<dbReference type="Proteomes" id="UP000708208">
    <property type="component" value="Unassembled WGS sequence"/>
</dbReference>
<evidence type="ECO:0000256" key="1">
    <source>
        <dbReference type="SAM" id="SignalP"/>
    </source>
</evidence>